<dbReference type="Gene3D" id="2.40.50.140">
    <property type="entry name" value="Nucleic acid-binding proteins"/>
    <property type="match status" value="1"/>
</dbReference>
<evidence type="ECO:0000256" key="1">
    <source>
        <dbReference type="SAM" id="MobiDB-lite"/>
    </source>
</evidence>
<name>A0A8J5K694_HOMAM</name>
<comment type="caution">
    <text evidence="2">The sequence shown here is derived from an EMBL/GenBank/DDBJ whole genome shotgun (WGS) entry which is preliminary data.</text>
</comment>
<proteinExistence type="predicted"/>
<accession>A0A8J5K694</accession>
<gene>
    <name evidence="2" type="ORF">Hamer_G025252</name>
</gene>
<keyword evidence="3" id="KW-1185">Reference proteome</keyword>
<dbReference type="AlphaFoldDB" id="A0A8J5K694"/>
<organism evidence="2 3">
    <name type="scientific">Homarus americanus</name>
    <name type="common">American lobster</name>
    <dbReference type="NCBI Taxonomy" id="6706"/>
    <lineage>
        <taxon>Eukaryota</taxon>
        <taxon>Metazoa</taxon>
        <taxon>Ecdysozoa</taxon>
        <taxon>Arthropoda</taxon>
        <taxon>Crustacea</taxon>
        <taxon>Multicrustacea</taxon>
        <taxon>Malacostraca</taxon>
        <taxon>Eumalacostraca</taxon>
        <taxon>Eucarida</taxon>
        <taxon>Decapoda</taxon>
        <taxon>Pleocyemata</taxon>
        <taxon>Astacidea</taxon>
        <taxon>Nephropoidea</taxon>
        <taxon>Nephropidae</taxon>
        <taxon>Homarus</taxon>
    </lineage>
</organism>
<dbReference type="EMBL" id="JAHLQT010023748">
    <property type="protein sequence ID" value="KAG7165759.1"/>
    <property type="molecule type" value="Genomic_DNA"/>
</dbReference>
<evidence type="ECO:0000313" key="2">
    <source>
        <dbReference type="EMBL" id="KAG7165759.1"/>
    </source>
</evidence>
<dbReference type="InterPro" id="IPR012340">
    <property type="entry name" value="NA-bd_OB-fold"/>
</dbReference>
<feature type="region of interest" description="Disordered" evidence="1">
    <location>
        <begin position="247"/>
        <end position="376"/>
    </location>
</feature>
<dbReference type="Proteomes" id="UP000747542">
    <property type="component" value="Unassembled WGS sequence"/>
</dbReference>
<feature type="non-terminal residue" evidence="2">
    <location>
        <position position="381"/>
    </location>
</feature>
<protein>
    <submittedName>
        <fullName evidence="2">Uncharacterized protein</fullName>
    </submittedName>
</protein>
<feature type="compositionally biased region" description="Polar residues" evidence="1">
    <location>
        <begin position="251"/>
        <end position="261"/>
    </location>
</feature>
<sequence length="381" mass="43532">ASDNIVLLTSASQQSFCRQYKTETPHKDYFKPTGEMGSSVHMMCYDDAAVGVYEHLKPIRGDSWIMVWDVRERQYQGWDPDISHSLYMGIEGKVRIFYVPSPISTLPIRNIITIWQCNYAVNKRILFGVISEVIKHPEITTNGVYHTMFGVVDPTCLHPGASKKDLLLHVFMNERGTKKLRGTVERGQIIRTSNMMVFSAKSVVRFSSACSEEFELITDYENYRVIDVEKAEITRLREWWASHHHELPPKAQQTDPSQQVAQPPRVQDTVRVEDSARVKDTNQPIKRTYPSPRGSSTPAKHKDERVDTSESGWPGTYEAGAMEEEQGPWRKNRGHGGGTEAMEEEQGPWRKNRGHGGGTEAMEEEQGPWRRNRGHVVLFSW</sequence>
<reference evidence="2" key="1">
    <citation type="journal article" date="2021" name="Sci. Adv.">
        <title>The American lobster genome reveals insights on longevity, neural, and immune adaptations.</title>
        <authorList>
            <person name="Polinski J.M."/>
            <person name="Zimin A.V."/>
            <person name="Clark K.F."/>
            <person name="Kohn A.B."/>
            <person name="Sadowski N."/>
            <person name="Timp W."/>
            <person name="Ptitsyn A."/>
            <person name="Khanna P."/>
            <person name="Romanova D.Y."/>
            <person name="Williams P."/>
            <person name="Greenwood S.J."/>
            <person name="Moroz L.L."/>
            <person name="Walt D.R."/>
            <person name="Bodnar A.G."/>
        </authorList>
    </citation>
    <scope>NUCLEOTIDE SEQUENCE</scope>
    <source>
        <strain evidence="2">GMGI-L3</strain>
    </source>
</reference>
<feature type="compositionally biased region" description="Basic and acidic residues" evidence="1">
    <location>
        <begin position="268"/>
        <end position="280"/>
    </location>
</feature>
<evidence type="ECO:0000313" key="3">
    <source>
        <dbReference type="Proteomes" id="UP000747542"/>
    </source>
</evidence>